<dbReference type="SUPFAM" id="SSF55797">
    <property type="entry name" value="PR-1-like"/>
    <property type="match status" value="1"/>
</dbReference>
<reference evidence="4 5" key="1">
    <citation type="submission" date="2017-05" db="EMBL/GenBank/DDBJ databases">
        <title>De novo genome assembly of Deniococcus indicus strain DR1.</title>
        <authorList>
            <person name="Chauhan D."/>
            <person name="Yennamalli R.M."/>
            <person name="Priyadarshini R."/>
        </authorList>
    </citation>
    <scope>NUCLEOTIDE SEQUENCE [LARGE SCALE GENOMIC DNA]</scope>
    <source>
        <strain evidence="4 5">DR1</strain>
    </source>
</reference>
<evidence type="ECO:0000313" key="5">
    <source>
        <dbReference type="Proteomes" id="UP000197208"/>
    </source>
</evidence>
<keyword evidence="2" id="KW-0732">Signal</keyword>
<dbReference type="AlphaFoldDB" id="A0A246BQK5"/>
<name>A0A246BQK5_9DEIO</name>
<dbReference type="Gene3D" id="3.40.33.10">
    <property type="entry name" value="CAP"/>
    <property type="match status" value="1"/>
</dbReference>
<evidence type="ECO:0000313" key="4">
    <source>
        <dbReference type="EMBL" id="OWL97951.1"/>
    </source>
</evidence>
<keyword evidence="5" id="KW-1185">Reference proteome</keyword>
<comment type="caution">
    <text evidence="4">The sequence shown here is derived from an EMBL/GenBank/DDBJ whole genome shotgun (WGS) entry which is preliminary data.</text>
</comment>
<feature type="domain" description="SCP" evidence="3">
    <location>
        <begin position="207"/>
        <end position="314"/>
    </location>
</feature>
<evidence type="ECO:0000259" key="3">
    <source>
        <dbReference type="Pfam" id="PF00188"/>
    </source>
</evidence>
<dbReference type="PANTHER" id="PTHR31157:SF1">
    <property type="entry name" value="SCP DOMAIN-CONTAINING PROTEIN"/>
    <property type="match status" value="1"/>
</dbReference>
<dbReference type="Proteomes" id="UP000197208">
    <property type="component" value="Unassembled WGS sequence"/>
</dbReference>
<dbReference type="EMBL" id="NHMK01000009">
    <property type="protein sequence ID" value="OWL97951.1"/>
    <property type="molecule type" value="Genomic_DNA"/>
</dbReference>
<organism evidence="4 5">
    <name type="scientific">Deinococcus indicus</name>
    <dbReference type="NCBI Taxonomy" id="223556"/>
    <lineage>
        <taxon>Bacteria</taxon>
        <taxon>Thermotogati</taxon>
        <taxon>Deinococcota</taxon>
        <taxon>Deinococci</taxon>
        <taxon>Deinococcales</taxon>
        <taxon>Deinococcaceae</taxon>
        <taxon>Deinococcus</taxon>
    </lineage>
</organism>
<dbReference type="InterPro" id="IPR035940">
    <property type="entry name" value="CAP_sf"/>
</dbReference>
<feature type="signal peptide" evidence="2">
    <location>
        <begin position="1"/>
        <end position="31"/>
    </location>
</feature>
<protein>
    <recommendedName>
        <fullName evidence="3">SCP domain-containing protein</fullName>
    </recommendedName>
</protein>
<proteinExistence type="predicted"/>
<sequence length="316" mass="33766">MSSSAPLPRQLRAALLTTALAGLTSLTAAHAQATVPLPTAPTGTPPAPASGSGVTLPGGAVLRPDLMVDSADVFAQLVQADFLSCGQQARRDATLDGVAARVLRGFPLKAELSSAQYPAKRLAQFTLPKLGKVQAVADALANQCGHRVGFSRFGVAVQGGRAALVYVQPAQIDVGDPREWMVRLMNITNEARRHGQRCGDRLYGTTGPLVWHEPLALSAQMHVDDMIRLNFRGHVNPETGSEPLERARQHGFTGEVSNENAAYDVITPEEALDTLLRSPGHCRTLMDPQWTLFGAAVGNGTPTNTFANYWVQTFGR</sequence>
<dbReference type="InterPro" id="IPR014044">
    <property type="entry name" value="CAP_dom"/>
</dbReference>
<feature type="region of interest" description="Disordered" evidence="1">
    <location>
        <begin position="36"/>
        <end position="55"/>
    </location>
</feature>
<gene>
    <name evidence="4" type="ORF">CBQ26_06885</name>
</gene>
<evidence type="ECO:0000256" key="1">
    <source>
        <dbReference type="SAM" id="MobiDB-lite"/>
    </source>
</evidence>
<dbReference type="Pfam" id="PF00188">
    <property type="entry name" value="CAP"/>
    <property type="match status" value="1"/>
</dbReference>
<dbReference type="CDD" id="cd05379">
    <property type="entry name" value="CAP_bacterial"/>
    <property type="match status" value="1"/>
</dbReference>
<dbReference type="PANTHER" id="PTHR31157">
    <property type="entry name" value="SCP DOMAIN-CONTAINING PROTEIN"/>
    <property type="match status" value="1"/>
</dbReference>
<feature type="chain" id="PRO_5012692992" description="SCP domain-containing protein" evidence="2">
    <location>
        <begin position="32"/>
        <end position="316"/>
    </location>
</feature>
<evidence type="ECO:0000256" key="2">
    <source>
        <dbReference type="SAM" id="SignalP"/>
    </source>
</evidence>
<accession>A0A246BQK5</accession>